<dbReference type="InterPro" id="IPR029063">
    <property type="entry name" value="SAM-dependent_MTases_sf"/>
</dbReference>
<dbReference type="SUPFAM" id="SSF53335">
    <property type="entry name" value="S-adenosyl-L-methionine-dependent methyltransferases"/>
    <property type="match status" value="1"/>
</dbReference>
<evidence type="ECO:0000313" key="1">
    <source>
        <dbReference type="EMBL" id="CDN89856.1"/>
    </source>
</evidence>
<dbReference type="Proteomes" id="UP000028878">
    <property type="component" value="Unassembled WGS sequence"/>
</dbReference>
<sequence>MSAGPLHPLEVLYLRQWRRQMAAGQREAARDSLLDALAQEPNLPRVHVALARMRWPGPDYQQWLAWFQAHLSPQVYLEIGVEYGDTLRLAGPGTLAIGVDPAPKGDPAARCSGPVRLYAQTSQAFFAAPPPDSGLPGRGFDLALSTATTASKPCWTTSSAPKPWPHRAPCCCCTTPCH</sequence>
<dbReference type="RefSeq" id="WP_009520066.1">
    <property type="nucleotide sequence ID" value="NZ_CCAE010000055.1"/>
</dbReference>
<reference evidence="2" key="2">
    <citation type="submission" date="2014-11" db="EMBL/GenBank/DDBJ databases">
        <title>Draft genome sequence of Hydrogenophaga intermedia S1.</title>
        <authorList>
            <person name="Gan H.M."/>
            <person name="Chew T.H."/>
            <person name="Stolz A."/>
        </authorList>
    </citation>
    <scope>NUCLEOTIDE SEQUENCE [LARGE SCALE GENOMIC DNA]</scope>
    <source>
        <strain evidence="2">S1</strain>
    </source>
</reference>
<protein>
    <submittedName>
        <fullName evidence="1">Uncharacterized protein</fullName>
    </submittedName>
</protein>
<reference evidence="2" key="1">
    <citation type="submission" date="2014-02" db="EMBL/GenBank/DDBJ databases">
        <authorList>
            <person name="Gan H."/>
        </authorList>
    </citation>
    <scope>NUCLEOTIDE SEQUENCE [LARGE SCALE GENOMIC DNA]</scope>
    <source>
        <strain evidence="2">S1</strain>
    </source>
</reference>
<keyword evidence="2" id="KW-1185">Reference proteome</keyword>
<proteinExistence type="predicted"/>
<accession>A0A1L1PV21</accession>
<evidence type="ECO:0000313" key="2">
    <source>
        <dbReference type="Proteomes" id="UP000028878"/>
    </source>
</evidence>
<name>A0A1L1PV21_HYDIT</name>
<dbReference type="AlphaFoldDB" id="A0A1L1PV21"/>
<organism evidence="1 2">
    <name type="scientific">Hydrogenophaga intermedia</name>
    <dbReference type="NCBI Taxonomy" id="65786"/>
    <lineage>
        <taxon>Bacteria</taxon>
        <taxon>Pseudomonadati</taxon>
        <taxon>Pseudomonadota</taxon>
        <taxon>Betaproteobacteria</taxon>
        <taxon>Burkholderiales</taxon>
        <taxon>Comamonadaceae</taxon>
        <taxon>Hydrogenophaga</taxon>
    </lineage>
</organism>
<gene>
    <name evidence="1" type="ORF">BN948_04296</name>
</gene>
<dbReference type="EMBL" id="CCAE010000055">
    <property type="protein sequence ID" value="CDN89856.1"/>
    <property type="molecule type" value="Genomic_DNA"/>
</dbReference>